<evidence type="ECO:0000313" key="2">
    <source>
        <dbReference type="EMBL" id="OXL15586.1"/>
    </source>
</evidence>
<keyword evidence="1" id="KW-0808">Transferase</keyword>
<dbReference type="InterPro" id="IPR033904">
    <property type="entry name" value="Trans_IPPS_HH"/>
</dbReference>
<dbReference type="InterPro" id="IPR008949">
    <property type="entry name" value="Isoprenoid_synthase_dom_sf"/>
</dbReference>
<comment type="caution">
    <text evidence="2">The sequence shown here is derived from an EMBL/GenBank/DDBJ whole genome shotgun (WGS) entry which is preliminary data.</text>
</comment>
<dbReference type="Pfam" id="PF00494">
    <property type="entry name" value="SQS_PSY"/>
    <property type="match status" value="1"/>
</dbReference>
<reference evidence="2 3" key="1">
    <citation type="submission" date="2017-06" db="EMBL/GenBank/DDBJ databases">
        <title>Reclassification of a Polynucleobacter cosmopolitanus strain isolated from tropical Lake Victoria as Polynucleobacter victoriensis comb. nov.</title>
        <authorList>
            <person name="Hahn M.W."/>
        </authorList>
    </citation>
    <scope>NUCLEOTIDE SEQUENCE [LARGE SCALE GENOMIC DNA]</scope>
    <source>
        <strain evidence="2 3">MWH-MoIso2</strain>
    </source>
</reference>
<dbReference type="PANTHER" id="PTHR31480">
    <property type="entry name" value="BIFUNCTIONAL LYCOPENE CYCLASE/PHYTOENE SYNTHASE"/>
    <property type="match status" value="1"/>
</dbReference>
<keyword evidence="3" id="KW-1185">Reference proteome</keyword>
<dbReference type="PROSITE" id="PS01044">
    <property type="entry name" value="SQUALEN_PHYTOEN_SYN_1"/>
    <property type="match status" value="1"/>
</dbReference>
<name>A0A229FUA2_9BURK</name>
<dbReference type="GO" id="GO:0004311">
    <property type="term" value="F:geranylgeranyl diphosphate synthase activity"/>
    <property type="evidence" value="ECO:0007669"/>
    <property type="project" value="InterPro"/>
</dbReference>
<sequence length="314" mass="35885">MTPVDQYSIDYIKESNNILAQKGKTFFWAKFLLKHEHAEDATRLYRFCRYIDDIGDDGDDITLAHQTLSQIITEINAGTSNDPVINDAIKLFNKKNIDTRVPVELIHGVLSDLKSVRIESEDQLLIYCYQVAGTVGLMMSKILDVRDEQAYAHAIDLGIAMQLTNICRDVAEDAMMDRRYIPGGMCKNLEPGLFINPDMDTKNLISQNLTYLLNRADIYYQSGHQGLCFLPLRARMGMAIAAFLYRHIGVKLKNNHYEFWNGRVFVSKSLKLGLTIQILLSSFFDTGFYRYKGQHQAKLHQSLKNLPHVHESTL</sequence>
<dbReference type="GO" id="GO:0016117">
    <property type="term" value="P:carotenoid biosynthetic process"/>
    <property type="evidence" value="ECO:0007669"/>
    <property type="project" value="UniProtKB-ARBA"/>
</dbReference>
<evidence type="ECO:0000313" key="3">
    <source>
        <dbReference type="Proteomes" id="UP000215188"/>
    </source>
</evidence>
<organism evidence="2 3">
    <name type="scientific">Polynucleobacter cosmopolitanus</name>
    <dbReference type="NCBI Taxonomy" id="351345"/>
    <lineage>
        <taxon>Bacteria</taxon>
        <taxon>Pseudomonadati</taxon>
        <taxon>Pseudomonadota</taxon>
        <taxon>Betaproteobacteria</taxon>
        <taxon>Burkholderiales</taxon>
        <taxon>Burkholderiaceae</taxon>
        <taxon>Polynucleobacter</taxon>
    </lineage>
</organism>
<dbReference type="OrthoDB" id="9807580at2"/>
<evidence type="ECO:0000256" key="1">
    <source>
        <dbReference type="ARBA" id="ARBA00022679"/>
    </source>
</evidence>
<dbReference type="AlphaFoldDB" id="A0A229FUA2"/>
<dbReference type="InterPro" id="IPR044843">
    <property type="entry name" value="Trans_IPPS_bact-type"/>
</dbReference>
<dbReference type="PROSITE" id="PS01045">
    <property type="entry name" value="SQUALEN_PHYTOEN_SYN_2"/>
    <property type="match status" value="1"/>
</dbReference>
<proteinExistence type="predicted"/>
<dbReference type="SFLD" id="SFLDG01018">
    <property type="entry name" value="Squalene/Phytoene_Synthase_Lik"/>
    <property type="match status" value="1"/>
</dbReference>
<dbReference type="EMBL" id="NJGG01000001">
    <property type="protein sequence ID" value="OXL15586.1"/>
    <property type="molecule type" value="Genomic_DNA"/>
</dbReference>
<dbReference type="InterPro" id="IPR002060">
    <property type="entry name" value="Squ/phyt_synthse"/>
</dbReference>
<dbReference type="GO" id="GO:0051996">
    <property type="term" value="F:squalene synthase [NAD(P)H] activity"/>
    <property type="evidence" value="ECO:0007669"/>
    <property type="project" value="InterPro"/>
</dbReference>
<dbReference type="SFLD" id="SFLDS00005">
    <property type="entry name" value="Isoprenoid_Synthase_Type_I"/>
    <property type="match status" value="1"/>
</dbReference>
<dbReference type="RefSeq" id="WP_089514625.1">
    <property type="nucleotide sequence ID" value="NZ_NJGG01000001.1"/>
</dbReference>
<dbReference type="SUPFAM" id="SSF48576">
    <property type="entry name" value="Terpenoid synthases"/>
    <property type="match status" value="1"/>
</dbReference>
<dbReference type="CDD" id="cd00683">
    <property type="entry name" value="Trans_IPPS_HH"/>
    <property type="match status" value="1"/>
</dbReference>
<dbReference type="InterPro" id="IPR019845">
    <property type="entry name" value="Squalene/phytoene_synthase_CS"/>
</dbReference>
<dbReference type="SFLD" id="SFLDG01212">
    <property type="entry name" value="Phytoene_synthase_like"/>
    <property type="match status" value="1"/>
</dbReference>
<protein>
    <submittedName>
        <fullName evidence="2">Phytoene synthase</fullName>
    </submittedName>
</protein>
<dbReference type="Proteomes" id="UP000215188">
    <property type="component" value="Unassembled WGS sequence"/>
</dbReference>
<gene>
    <name evidence="2" type="ORF">AOC33_00340</name>
</gene>
<accession>A0A229FUA2</accession>
<dbReference type="Gene3D" id="1.10.600.10">
    <property type="entry name" value="Farnesyl Diphosphate Synthase"/>
    <property type="match status" value="1"/>
</dbReference>